<feature type="region of interest" description="Disordered" evidence="2">
    <location>
        <begin position="215"/>
        <end position="548"/>
    </location>
</feature>
<feature type="compositionally biased region" description="Basic and acidic residues" evidence="2">
    <location>
        <begin position="22"/>
        <end position="34"/>
    </location>
</feature>
<feature type="compositionally biased region" description="Polar residues" evidence="2">
    <location>
        <begin position="487"/>
        <end position="499"/>
    </location>
</feature>
<sequence length="937" mass="101622">MDSGIDLSKVADIELPILNIDDPVKPSKGTEKSQKMSKNNIAIRSRRRNTPKPDSSTDVPTSSFVKRLKDQTLDRKTRKLLMTAASQIEVAKRRAVEAEAAKSTIEREVLIEKLKLEVDAGSARDEAHHMKQELASCKAKLKAAEENVQRVKRAAKIIDERREDAEATAALALDGARKGREESLLAVAREQGRFEGYRHGLTAGRKAVAASLRELANSGAPRRRRRHRNDESVAPRFHPPPTATPKSKASESHSHQVDPVPQQPKQPSEKQPRRSSPKSVQSSVPSAPPSKSPIQSSPTSHNHRHGRSIPSYPKTPVHVQAALPSGPHSTIQPSPELISIQEPAHRPPLSSSPPKPHSAAVQPVSHQRISSRGAAHRTPSSSLTRPRSAIIQPISQQSIPSRGPTHHTPSFYLTGPHSSNAQSASHENDSSLASRGPHQTYQSSSFTQPVSPSAEPPHQADSGVLEYIPMPEPPITLPPDPPAIQPQMNKPVQPVQLSGSYKHHSNTTPVTAPKVPVLPSSSVGSSAQNRPETVRSSNSYQRNRAAQANPVIERTGVYTISRVEEWRRSLTMANERAMTPRRDTNPSIFGTLFGTGRRTAPNTGSQSHTSPDSDSISITRMTVDEFYVIPETTPLRRSSSRATYHERVGVGVPESQSPMYQNDELPYGFMPAFVQHSPGEPIWPILRRDEGSSDEDTSSSTGTDTYTDTESTTSSRIELINALYAGASPLVKLPHGVVAGGIQLAQSASSAYLDAGHIKNYPVYMGPTATRALSGTSKYRFHNPAVSPSDIYASLSGPPALAVWNGDPDIEDPRPLFTDPSILAPKPRRFIWKGTPRFGSVSSIDDRPDSRVRTPSTGRRTPLSLPSAMKPGWRAKLSSAAGRKSPGLPPGRTVSGGGSDEETELDAETQENTRANSRRGSQAYMIGTASSSSSYRP</sequence>
<comment type="caution">
    <text evidence="3">The sequence shown here is derived from an EMBL/GenBank/DDBJ whole genome shotgun (WGS) entry which is preliminary data.</text>
</comment>
<feature type="compositionally biased region" description="Polar residues" evidence="2">
    <location>
        <begin position="527"/>
        <end position="546"/>
    </location>
</feature>
<feature type="compositionally biased region" description="Polar residues" evidence="2">
    <location>
        <begin position="416"/>
        <end position="451"/>
    </location>
</feature>
<feature type="compositionally biased region" description="Polar residues" evidence="2">
    <location>
        <begin position="910"/>
        <end position="920"/>
    </location>
</feature>
<accession>A0A0W0FF62</accession>
<feature type="compositionally biased region" description="Low complexity" evidence="2">
    <location>
        <begin position="513"/>
        <end position="526"/>
    </location>
</feature>
<organism evidence="3 4">
    <name type="scientific">Moniliophthora roreri</name>
    <name type="common">Frosty pod rot fungus</name>
    <name type="synonym">Monilia roreri</name>
    <dbReference type="NCBI Taxonomy" id="221103"/>
    <lineage>
        <taxon>Eukaryota</taxon>
        <taxon>Fungi</taxon>
        <taxon>Dikarya</taxon>
        <taxon>Basidiomycota</taxon>
        <taxon>Agaricomycotina</taxon>
        <taxon>Agaricomycetes</taxon>
        <taxon>Agaricomycetidae</taxon>
        <taxon>Agaricales</taxon>
        <taxon>Marasmiineae</taxon>
        <taxon>Marasmiaceae</taxon>
        <taxon>Moniliophthora</taxon>
    </lineage>
</organism>
<dbReference type="Proteomes" id="UP000054988">
    <property type="component" value="Unassembled WGS sequence"/>
</dbReference>
<dbReference type="EMBL" id="LATX01002020">
    <property type="protein sequence ID" value="KTB34973.1"/>
    <property type="molecule type" value="Genomic_DNA"/>
</dbReference>
<name>A0A0W0FF62_MONRR</name>
<reference evidence="3 4" key="1">
    <citation type="submission" date="2015-12" db="EMBL/GenBank/DDBJ databases">
        <title>Draft genome sequence of Moniliophthora roreri, the causal agent of frosty pod rot of cacao.</title>
        <authorList>
            <person name="Aime M.C."/>
            <person name="Diaz-Valderrama J.R."/>
            <person name="Kijpornyongpan T."/>
            <person name="Phillips-Mora W."/>
        </authorList>
    </citation>
    <scope>NUCLEOTIDE SEQUENCE [LARGE SCALE GENOMIC DNA]</scope>
    <source>
        <strain evidence="3 4">MCA 2952</strain>
    </source>
</reference>
<feature type="compositionally biased region" description="Low complexity" evidence="2">
    <location>
        <begin position="257"/>
        <end position="266"/>
    </location>
</feature>
<feature type="coiled-coil region" evidence="1">
    <location>
        <begin position="81"/>
        <end position="168"/>
    </location>
</feature>
<proteinExistence type="predicted"/>
<evidence type="ECO:0000313" key="4">
    <source>
        <dbReference type="Proteomes" id="UP000054988"/>
    </source>
</evidence>
<dbReference type="AlphaFoldDB" id="A0A0W0FF62"/>
<evidence type="ECO:0000256" key="2">
    <source>
        <dbReference type="SAM" id="MobiDB-lite"/>
    </source>
</evidence>
<feature type="region of interest" description="Disordered" evidence="2">
    <location>
        <begin position="685"/>
        <end position="712"/>
    </location>
</feature>
<feature type="region of interest" description="Disordered" evidence="2">
    <location>
        <begin position="21"/>
        <end position="63"/>
    </location>
</feature>
<feature type="compositionally biased region" description="Pro residues" evidence="2">
    <location>
        <begin position="470"/>
        <end position="484"/>
    </location>
</feature>
<feature type="compositionally biased region" description="Polar residues" evidence="2">
    <location>
        <begin position="52"/>
        <end position="63"/>
    </location>
</feature>
<feature type="compositionally biased region" description="Acidic residues" evidence="2">
    <location>
        <begin position="899"/>
        <end position="909"/>
    </location>
</feature>
<dbReference type="CDD" id="cd06503">
    <property type="entry name" value="ATP-synt_Fo_b"/>
    <property type="match status" value="1"/>
</dbReference>
<feature type="region of interest" description="Disordered" evidence="2">
    <location>
        <begin position="835"/>
        <end position="937"/>
    </location>
</feature>
<evidence type="ECO:0000313" key="3">
    <source>
        <dbReference type="EMBL" id="KTB34973.1"/>
    </source>
</evidence>
<feature type="compositionally biased region" description="Polar residues" evidence="2">
    <location>
        <begin position="928"/>
        <end position="937"/>
    </location>
</feature>
<dbReference type="eggNOG" id="ENOG502RBS5">
    <property type="taxonomic scope" value="Eukaryota"/>
</dbReference>
<feature type="compositionally biased region" description="Low complexity" evidence="2">
    <location>
        <begin position="377"/>
        <end position="401"/>
    </location>
</feature>
<feature type="region of interest" description="Disordered" evidence="2">
    <location>
        <begin position="595"/>
        <end position="617"/>
    </location>
</feature>
<keyword evidence="1" id="KW-0175">Coiled coil</keyword>
<protein>
    <submittedName>
        <fullName evidence="3">Uncharacterized protein</fullName>
    </submittedName>
</protein>
<feature type="compositionally biased region" description="Polar residues" evidence="2">
    <location>
        <begin position="600"/>
        <end position="617"/>
    </location>
</feature>
<feature type="compositionally biased region" description="Low complexity" evidence="2">
    <location>
        <begin position="698"/>
        <end position="712"/>
    </location>
</feature>
<evidence type="ECO:0000256" key="1">
    <source>
        <dbReference type="SAM" id="Coils"/>
    </source>
</evidence>
<gene>
    <name evidence="3" type="ORF">WG66_12413</name>
</gene>